<dbReference type="GO" id="GO:0005737">
    <property type="term" value="C:cytoplasm"/>
    <property type="evidence" value="ECO:0007669"/>
    <property type="project" value="TreeGrafter"/>
</dbReference>
<dbReference type="OrthoDB" id="5428015at2759"/>
<dbReference type="GO" id="GO:0051087">
    <property type="term" value="F:protein-folding chaperone binding"/>
    <property type="evidence" value="ECO:0007669"/>
    <property type="project" value="TreeGrafter"/>
</dbReference>
<feature type="compositionally biased region" description="Basic and acidic residues" evidence="1">
    <location>
        <begin position="1124"/>
        <end position="1138"/>
    </location>
</feature>
<dbReference type="GO" id="GO:0042030">
    <property type="term" value="F:ATPase inhibitor activity"/>
    <property type="evidence" value="ECO:0007669"/>
    <property type="project" value="TreeGrafter"/>
</dbReference>
<sequence length="1210" mass="130715">MLGRLLSTAASTLNPAAYSTRNNGTLLESVTEEEHTSGLLFPDASLLRRSNTHAYPLQTTFNSPNASTAGAYDDRGGMELDAIKDFRVIVAQNALGDRDACVLLDTRASDSPTGLGIDPQGNDQFGPRHTRAVSSLSRGTRRNILNQSSVVESSPLSVAADARRSSPAGAGAFSRARGRSSTLAPSATLHDTGHSRHSADSNDTGLLNCIFGSSAFSYRGSSTKMHIISADDDTGPGINASSPASRSPLSRAYTTGSPSGLMGAGRGVDNKPPSKVTVLLTRMFSVNLPEGAEASAERHDYASALYQESLPEMGGFPFPDVSKRKKIKEKKTPMYAVAITIQIPLLARNPGRPVSRFSTLGPDSPRPGFSSSLDSDHRWPGGFFDDSLSAASPPASLDERLDLLVDHWDVITRTLSHLERLARNEILFLLKKVDSLSGPHPKPAKPPNMQRTNQTIVHLPANILSVNSKLKEEAIRSSRRISLALQTPYVVTGQSRWGVWREEGRSIVRGLGDKEQNFFFLVILTAFLGNHTEWLNTLGPEWYRRRHNLQQKSQQDGEPILANRTVIVCPDKMTARRLVFLLAAFLPSKQRLEPLPSPLRPGTSISMRAISQSPPTVPLLRQESLRRAIERRARANRLHMGENDYHRRSVSVSSQDTAQRSSDGADITPPAEPSTASARRGSDARSIRTLGVKNPVKNPPKDRAKNTSGATTSMITQSSTVPVPHFTSQPSNSQQTAAAEGNDSLASETLLKNLQRSDSSVLTPNGSFPSAGGRWGGIFSGLWSSRQESSAESNEPYSPTDTRKRSVSTIVGPAVRGPTTLSQMVKEVTEDEDDEQRRKNAPSGNISIPAAAAAHNDEAGSPEPSSLTSQVRESPLKMSVRAEEGVVDIDLPLPGFMSLSSSGDSTVASPKKTRTSVTSMDAIASTHSSGSGFHGVGKDNDGPTAHVAGWLKSFHEDFSLQAVRPYASLETEIKQAMRAEPSPYIPFATDVDGSERWVDVATTLIADTRASTVKRIRLRRKVTVGHDSPTHTPASPANGLHSGGARHTGGSRSSQFSGFFNGPDKIPESSAAEEQDQSFVEERFIEEPVMDLDGVLVDAVERVLGQSGHSSLAHSRAPSPTRARKAEDNKAPPPRTDEAPPLEVPRGECRKMVLGALEEVVRIVTAEHCREDVDSTLGLADRERRRALAGADNTLREGIRKWLLDVEEAW</sequence>
<feature type="region of interest" description="Disordered" evidence="1">
    <location>
        <begin position="1021"/>
        <end position="1078"/>
    </location>
</feature>
<name>A0A1F5L673_PENAI</name>
<evidence type="ECO:0000259" key="2">
    <source>
        <dbReference type="Pfam" id="PF14636"/>
    </source>
</evidence>
<keyword evidence="4" id="KW-1185">Reference proteome</keyword>
<proteinExistence type="predicted"/>
<protein>
    <recommendedName>
        <fullName evidence="2">Folliculin-interacting protein N-terminal domain-containing protein</fullName>
    </recommendedName>
</protein>
<feature type="compositionally biased region" description="Low complexity" evidence="1">
    <location>
        <begin position="165"/>
        <end position="181"/>
    </location>
</feature>
<feature type="compositionally biased region" description="Polar residues" evidence="1">
    <location>
        <begin position="786"/>
        <end position="800"/>
    </location>
</feature>
<feature type="compositionally biased region" description="Basic and acidic residues" evidence="1">
    <location>
        <begin position="191"/>
        <end position="200"/>
    </location>
</feature>
<feature type="compositionally biased region" description="Polar residues" evidence="1">
    <location>
        <begin position="603"/>
        <end position="614"/>
    </location>
</feature>
<feature type="compositionally biased region" description="Polar residues" evidence="1">
    <location>
        <begin position="132"/>
        <end position="156"/>
    </location>
</feature>
<feature type="domain" description="Folliculin-interacting protein N-terminal" evidence="2">
    <location>
        <begin position="85"/>
        <end position="233"/>
    </location>
</feature>
<feature type="region of interest" description="Disordered" evidence="1">
    <location>
        <begin position="113"/>
        <end position="202"/>
    </location>
</feature>
<evidence type="ECO:0000313" key="3">
    <source>
        <dbReference type="EMBL" id="OGE48536.1"/>
    </source>
</evidence>
<feature type="compositionally biased region" description="Polar residues" evidence="1">
    <location>
        <begin position="863"/>
        <end position="872"/>
    </location>
</feature>
<feature type="region of interest" description="Disordered" evidence="1">
    <location>
        <begin position="636"/>
        <end position="743"/>
    </location>
</feature>
<dbReference type="InterPro" id="IPR028084">
    <property type="entry name" value="FNIP_N_dom"/>
</dbReference>
<feature type="region of interest" description="Disordered" evidence="1">
    <location>
        <begin position="234"/>
        <end position="269"/>
    </location>
</feature>
<dbReference type="Pfam" id="PF14636">
    <property type="entry name" value="FNIP_N"/>
    <property type="match status" value="1"/>
</dbReference>
<feature type="compositionally biased region" description="Polar residues" evidence="1">
    <location>
        <begin position="650"/>
        <end position="662"/>
    </location>
</feature>
<dbReference type="Proteomes" id="UP000177622">
    <property type="component" value="Unassembled WGS sequence"/>
</dbReference>
<dbReference type="PANTHER" id="PTHR21634">
    <property type="entry name" value="RE13835P"/>
    <property type="match status" value="1"/>
</dbReference>
<comment type="caution">
    <text evidence="3">The sequence shown here is derived from an EMBL/GenBank/DDBJ whole genome shotgun (WGS) entry which is preliminary data.</text>
</comment>
<evidence type="ECO:0000256" key="1">
    <source>
        <dbReference type="SAM" id="MobiDB-lite"/>
    </source>
</evidence>
<dbReference type="PANTHER" id="PTHR21634:SF9">
    <property type="entry name" value="RE13835P"/>
    <property type="match status" value="1"/>
</dbReference>
<dbReference type="RefSeq" id="XP_022483991.1">
    <property type="nucleotide sequence ID" value="XM_022636249.1"/>
</dbReference>
<gene>
    <name evidence="3" type="ORF">PENARI_c028G11662</name>
</gene>
<feature type="region of interest" description="Disordered" evidence="1">
    <location>
        <begin position="592"/>
        <end position="617"/>
    </location>
</feature>
<dbReference type="GeneID" id="34580983"/>
<evidence type="ECO:0000313" key="4">
    <source>
        <dbReference type="Proteomes" id="UP000177622"/>
    </source>
</evidence>
<feature type="compositionally biased region" description="Low complexity" evidence="1">
    <location>
        <begin position="240"/>
        <end position="252"/>
    </location>
</feature>
<reference evidence="3 4" key="1">
    <citation type="journal article" date="2016" name="Sci. Rep.">
        <title>Penicillium arizonense, a new, genome sequenced fungal species, reveals a high chemical diversity in secreted metabolites.</title>
        <authorList>
            <person name="Grijseels S."/>
            <person name="Nielsen J.C."/>
            <person name="Randelovic M."/>
            <person name="Nielsen J."/>
            <person name="Nielsen K.F."/>
            <person name="Workman M."/>
            <person name="Frisvad J.C."/>
        </authorList>
    </citation>
    <scope>NUCLEOTIDE SEQUENCE [LARGE SCALE GENOMIC DNA]</scope>
    <source>
        <strain evidence="3 4">CBS 141311</strain>
    </source>
</reference>
<feature type="region of interest" description="Disordered" evidence="1">
    <location>
        <begin position="1107"/>
        <end position="1143"/>
    </location>
</feature>
<dbReference type="AlphaFoldDB" id="A0A1F5L673"/>
<dbReference type="STRING" id="1835702.A0A1F5L673"/>
<dbReference type="EMBL" id="LXJU01000028">
    <property type="protein sequence ID" value="OGE48536.1"/>
    <property type="molecule type" value="Genomic_DNA"/>
</dbReference>
<feature type="region of interest" description="Disordered" evidence="1">
    <location>
        <begin position="786"/>
        <end position="878"/>
    </location>
</feature>
<accession>A0A1F5L673</accession>
<feature type="compositionally biased region" description="Polar residues" evidence="1">
    <location>
        <begin position="706"/>
        <end position="737"/>
    </location>
</feature>
<feature type="compositionally biased region" description="Basic and acidic residues" evidence="1">
    <location>
        <begin position="636"/>
        <end position="647"/>
    </location>
</feature>
<feature type="compositionally biased region" description="Low complexity" evidence="1">
    <location>
        <begin position="1050"/>
        <end position="1062"/>
    </location>
</feature>
<organism evidence="3 4">
    <name type="scientific">Penicillium arizonense</name>
    <dbReference type="NCBI Taxonomy" id="1835702"/>
    <lineage>
        <taxon>Eukaryota</taxon>
        <taxon>Fungi</taxon>
        <taxon>Dikarya</taxon>
        <taxon>Ascomycota</taxon>
        <taxon>Pezizomycotina</taxon>
        <taxon>Eurotiomycetes</taxon>
        <taxon>Eurotiomycetidae</taxon>
        <taxon>Eurotiales</taxon>
        <taxon>Aspergillaceae</taxon>
        <taxon>Penicillium</taxon>
    </lineage>
</organism>